<feature type="region of interest" description="Disordered" evidence="1">
    <location>
        <begin position="117"/>
        <end position="150"/>
    </location>
</feature>
<organism evidence="2 3">
    <name type="scientific">Liparis tanakae</name>
    <name type="common">Tanaka's snailfish</name>
    <dbReference type="NCBI Taxonomy" id="230148"/>
    <lineage>
        <taxon>Eukaryota</taxon>
        <taxon>Metazoa</taxon>
        <taxon>Chordata</taxon>
        <taxon>Craniata</taxon>
        <taxon>Vertebrata</taxon>
        <taxon>Euteleostomi</taxon>
        <taxon>Actinopterygii</taxon>
        <taxon>Neopterygii</taxon>
        <taxon>Teleostei</taxon>
        <taxon>Neoteleostei</taxon>
        <taxon>Acanthomorphata</taxon>
        <taxon>Eupercaria</taxon>
        <taxon>Perciformes</taxon>
        <taxon>Cottioidei</taxon>
        <taxon>Cottales</taxon>
        <taxon>Liparidae</taxon>
        <taxon>Liparis</taxon>
    </lineage>
</organism>
<gene>
    <name evidence="2" type="ORF">EYF80_028947</name>
</gene>
<keyword evidence="3" id="KW-1185">Reference proteome</keyword>
<dbReference type="EMBL" id="SRLO01000326">
    <property type="protein sequence ID" value="TNN60850.1"/>
    <property type="molecule type" value="Genomic_DNA"/>
</dbReference>
<dbReference type="Proteomes" id="UP000314294">
    <property type="component" value="Unassembled WGS sequence"/>
</dbReference>
<evidence type="ECO:0000313" key="2">
    <source>
        <dbReference type="EMBL" id="TNN60850.1"/>
    </source>
</evidence>
<protein>
    <submittedName>
        <fullName evidence="2">Uncharacterized protein</fullName>
    </submittedName>
</protein>
<evidence type="ECO:0000313" key="3">
    <source>
        <dbReference type="Proteomes" id="UP000314294"/>
    </source>
</evidence>
<comment type="caution">
    <text evidence="2">The sequence shown here is derived from an EMBL/GenBank/DDBJ whole genome shotgun (WGS) entry which is preliminary data.</text>
</comment>
<name>A0A4Z2H5S2_9TELE</name>
<reference evidence="2 3" key="1">
    <citation type="submission" date="2019-03" db="EMBL/GenBank/DDBJ databases">
        <title>First draft genome of Liparis tanakae, snailfish: a comprehensive survey of snailfish specific genes.</title>
        <authorList>
            <person name="Kim W."/>
            <person name="Song I."/>
            <person name="Jeong J.-H."/>
            <person name="Kim D."/>
            <person name="Kim S."/>
            <person name="Ryu S."/>
            <person name="Song J.Y."/>
            <person name="Lee S.K."/>
        </authorList>
    </citation>
    <scope>NUCLEOTIDE SEQUENCE [LARGE SCALE GENOMIC DNA]</scope>
    <source>
        <tissue evidence="2">Muscle</tissue>
    </source>
</reference>
<sequence length="150" mass="16878">MFCNPVDARLITLRHLSELKQTHHRGAADREEDVINEEQTKETPPVIHQTPWTWDTVRNGVSVARVHRRTFGGITPPSYRVMELPTQEQDTVYKWDAAGGELFLFPLKVMGRLSQNYSRGKHGRSFTGKSNHPRGGGGEAGNTATEEKVI</sequence>
<accession>A0A4Z2H5S2</accession>
<dbReference type="AlphaFoldDB" id="A0A4Z2H5S2"/>
<evidence type="ECO:0000256" key="1">
    <source>
        <dbReference type="SAM" id="MobiDB-lite"/>
    </source>
</evidence>
<proteinExistence type="predicted"/>